<evidence type="ECO:0000256" key="3">
    <source>
        <dbReference type="ARBA" id="ARBA00022801"/>
    </source>
</evidence>
<evidence type="ECO:0000313" key="11">
    <source>
        <dbReference type="Proteomes" id="UP000285530"/>
    </source>
</evidence>
<dbReference type="InterPro" id="IPR011059">
    <property type="entry name" value="Metal-dep_hydrolase_composite"/>
</dbReference>
<comment type="similarity">
    <text evidence="1 5">Belongs to the metallo-dependent hydrolases superfamily. NagA family.</text>
</comment>
<evidence type="ECO:0000256" key="2">
    <source>
        <dbReference type="ARBA" id="ARBA00022723"/>
    </source>
</evidence>
<dbReference type="Pfam" id="PF01979">
    <property type="entry name" value="Amidohydro_1"/>
    <property type="match status" value="1"/>
</dbReference>
<feature type="binding site" evidence="7">
    <location>
        <position position="250"/>
    </location>
    <ligand>
        <name>substrate</name>
    </ligand>
</feature>
<keyword evidence="4 5" id="KW-0119">Carbohydrate metabolism</keyword>
<feature type="active site" description="Proton donor/acceptor" evidence="6">
    <location>
        <position position="272"/>
    </location>
</feature>
<proteinExistence type="inferred from homology"/>
<evidence type="ECO:0000313" key="10">
    <source>
        <dbReference type="EMBL" id="RJL00332.1"/>
    </source>
</evidence>
<feature type="binding site" evidence="8">
    <location>
        <position position="216"/>
    </location>
    <ligand>
        <name>Zn(2+)</name>
        <dbReference type="ChEBI" id="CHEBI:29105"/>
    </ligand>
</feature>
<feature type="binding site" evidence="7">
    <location>
        <begin position="219"/>
        <end position="220"/>
    </location>
    <ligand>
        <name>substrate</name>
    </ligand>
</feature>
<sequence>MAPTRHILTARAIFDGRDLLTGMALIVEDGCLAALTPAPQAGPPTAHLDAIIAPGLLDLQVNGGAGVMVGADMDDAGLAAICAAHRAQGVAGILPTLITDRPEVTRHVIETVLRAVQGGLPGLLGLHLEGPHLDPRRHGAHDPALIRPMGNEDLAMLCAAARALPCLMVTVAPEAATPDRIAALRAAGAVVSLGHSGCTLSEARAGFDAGAGCVTHLFNAMSPMGHREPGLVGATLAGEAAAGLIADGIHVDPAALTVALRARPRGLFLVSDCMAFAGSDLTEMELGGRRILRRAGRLTLTDGTLAGADLTLARAVGLIAALPGGGTARALAMATSEPAAVIGRPDLGRLTPGMAAEFTVIDPDAGHARLWRPGA</sequence>
<dbReference type="Gene3D" id="3.20.20.140">
    <property type="entry name" value="Metal-dependent hydrolases"/>
    <property type="match status" value="1"/>
</dbReference>
<dbReference type="OrthoDB" id="9776488at2"/>
<dbReference type="InterPro" id="IPR006680">
    <property type="entry name" value="Amidohydro-rel"/>
</dbReference>
<dbReference type="RefSeq" id="WP_119887049.1">
    <property type="nucleotide sequence ID" value="NZ_CP067170.1"/>
</dbReference>
<comment type="cofactor">
    <cofactor evidence="8">
        <name>a divalent metal cation</name>
        <dbReference type="ChEBI" id="CHEBI:60240"/>
    </cofactor>
    <text evidence="8">Binds 1 divalent metal cation per subunit.</text>
</comment>
<accession>A0A418ZSG4</accession>
<dbReference type="SUPFAM" id="SSF51556">
    <property type="entry name" value="Metallo-dependent hydrolases"/>
    <property type="match status" value="1"/>
</dbReference>
<dbReference type="Gene3D" id="2.30.40.10">
    <property type="entry name" value="Urease, subunit C, domain 1"/>
    <property type="match status" value="1"/>
</dbReference>
<feature type="domain" description="Amidohydrolase-related" evidence="9">
    <location>
        <begin position="51"/>
        <end position="363"/>
    </location>
</feature>
<dbReference type="GO" id="GO:0006046">
    <property type="term" value="P:N-acetylglucosamine catabolic process"/>
    <property type="evidence" value="ECO:0007669"/>
    <property type="project" value="TreeGrafter"/>
</dbReference>
<dbReference type="PANTHER" id="PTHR11113:SF14">
    <property type="entry name" value="N-ACETYLGLUCOSAMINE-6-PHOSPHATE DEACETYLASE"/>
    <property type="match status" value="1"/>
</dbReference>
<reference evidence="10 11" key="1">
    <citation type="submission" date="2018-09" db="EMBL/GenBank/DDBJ databases">
        <title>Paracoccus onubensis nov. sp. a moderate halophilic bacterium isolated from Gruta de las Maravillas (Aracena, Spain).</title>
        <authorList>
            <person name="Jurado V."/>
            <person name="Gutierrez-Patricio S."/>
            <person name="Gonzalez-Pimentel J.L."/>
            <person name="Laiz L."/>
            <person name="Saiz-Jimenez C."/>
        </authorList>
    </citation>
    <scope>NUCLEOTIDE SEQUENCE [LARGE SCALE GENOMIC DNA]</scope>
    <source>
        <strain evidence="10 11">DSM 19484</strain>
    </source>
</reference>
<evidence type="ECO:0000256" key="4">
    <source>
        <dbReference type="ARBA" id="ARBA00023277"/>
    </source>
</evidence>
<feature type="binding site" evidence="8">
    <location>
        <position position="195"/>
    </location>
    <ligand>
        <name>Zn(2+)</name>
        <dbReference type="ChEBI" id="CHEBI:29105"/>
    </ligand>
</feature>
<name>A0A418ZSG4_9RHOB</name>
<evidence type="ECO:0000256" key="7">
    <source>
        <dbReference type="PIRSR" id="PIRSR038994-2"/>
    </source>
</evidence>
<protein>
    <submittedName>
        <fullName evidence="10">N-acetylglucosamine-6-phosphate deacetylase</fullName>
    </submittedName>
</protein>
<evidence type="ECO:0000259" key="9">
    <source>
        <dbReference type="Pfam" id="PF01979"/>
    </source>
</evidence>
<organism evidence="10 11">
    <name type="scientific">Paracoccus aestuarii</name>
    <dbReference type="NCBI Taxonomy" id="453842"/>
    <lineage>
        <taxon>Bacteria</taxon>
        <taxon>Pseudomonadati</taxon>
        <taxon>Pseudomonadota</taxon>
        <taxon>Alphaproteobacteria</taxon>
        <taxon>Rhodobacterales</taxon>
        <taxon>Paracoccaceae</taxon>
        <taxon>Paracoccus</taxon>
    </lineage>
</organism>
<evidence type="ECO:0000256" key="5">
    <source>
        <dbReference type="PIRNR" id="PIRNR038994"/>
    </source>
</evidence>
<comment type="caution">
    <text evidence="10">The sequence shown here is derived from an EMBL/GenBank/DDBJ whole genome shotgun (WGS) entry which is preliminary data.</text>
</comment>
<keyword evidence="2 8" id="KW-0479">Metal-binding</keyword>
<feature type="binding site" evidence="8">
    <location>
        <position position="129"/>
    </location>
    <ligand>
        <name>Zn(2+)</name>
        <dbReference type="ChEBI" id="CHEBI:29105"/>
    </ligand>
</feature>
<feature type="binding site" evidence="7">
    <location>
        <begin position="305"/>
        <end position="307"/>
    </location>
    <ligand>
        <name>substrate</name>
    </ligand>
</feature>
<evidence type="ECO:0000256" key="8">
    <source>
        <dbReference type="PIRSR" id="PIRSR038994-3"/>
    </source>
</evidence>
<dbReference type="GO" id="GO:0046872">
    <property type="term" value="F:metal ion binding"/>
    <property type="evidence" value="ECO:0007669"/>
    <property type="project" value="UniProtKB-KW"/>
</dbReference>
<evidence type="ECO:0000256" key="1">
    <source>
        <dbReference type="ARBA" id="ARBA00010716"/>
    </source>
</evidence>
<dbReference type="GO" id="GO:0008448">
    <property type="term" value="F:N-acetylglucosamine-6-phosphate deacetylase activity"/>
    <property type="evidence" value="ECO:0007669"/>
    <property type="project" value="InterPro"/>
</dbReference>
<feature type="binding site" evidence="7">
    <location>
        <position position="227"/>
    </location>
    <ligand>
        <name>substrate</name>
    </ligand>
</feature>
<dbReference type="AlphaFoldDB" id="A0A418ZSG4"/>
<keyword evidence="11" id="KW-1185">Reference proteome</keyword>
<dbReference type="InterPro" id="IPR032466">
    <property type="entry name" value="Metal_Hydrolase"/>
</dbReference>
<dbReference type="PIRSF" id="PIRSF038994">
    <property type="entry name" value="NagA"/>
    <property type="match status" value="1"/>
</dbReference>
<dbReference type="Proteomes" id="UP000285530">
    <property type="component" value="Unassembled WGS sequence"/>
</dbReference>
<gene>
    <name evidence="10" type="ORF">D3P06_13520</name>
</gene>
<dbReference type="PANTHER" id="PTHR11113">
    <property type="entry name" value="N-ACETYLGLUCOSAMINE-6-PHOSPHATE DEACETYLASE"/>
    <property type="match status" value="1"/>
</dbReference>
<keyword evidence="3 5" id="KW-0378">Hydrolase</keyword>
<dbReference type="InterPro" id="IPR003764">
    <property type="entry name" value="GlcNAc_6-P_deAcase"/>
</dbReference>
<feature type="binding site" evidence="7">
    <location>
        <position position="140"/>
    </location>
    <ligand>
        <name>substrate</name>
    </ligand>
</feature>
<evidence type="ECO:0000256" key="6">
    <source>
        <dbReference type="PIRSR" id="PIRSR038994-1"/>
    </source>
</evidence>
<dbReference type="EMBL" id="QZEV01000080">
    <property type="protein sequence ID" value="RJL00332.1"/>
    <property type="molecule type" value="Genomic_DNA"/>
</dbReference>